<dbReference type="Pfam" id="PF13751">
    <property type="entry name" value="DDE_Tnp_1_6"/>
    <property type="match status" value="1"/>
</dbReference>
<evidence type="ECO:0000313" key="3">
    <source>
        <dbReference type="Proteomes" id="UP000673375"/>
    </source>
</evidence>
<gene>
    <name evidence="2" type="ORF">I6N96_18225</name>
</gene>
<dbReference type="PANTHER" id="PTHR33408:SF2">
    <property type="entry name" value="TRANSPOSASE DDE DOMAIN-CONTAINING PROTEIN"/>
    <property type="match status" value="1"/>
</dbReference>
<feature type="domain" description="Transposase DDE" evidence="1">
    <location>
        <begin position="84"/>
        <end position="210"/>
    </location>
</feature>
<reference evidence="2 3" key="1">
    <citation type="submission" date="2020-12" db="EMBL/GenBank/DDBJ databases">
        <title>Vagococcus allomyrinae sp. nov. and Enterococcus lavae sp. nov., isolated from the larvae of Allomyrina dichotoma.</title>
        <authorList>
            <person name="Lee S.D."/>
        </authorList>
    </citation>
    <scope>NUCLEOTIDE SEQUENCE [LARGE SCALE GENOMIC DNA]</scope>
    <source>
        <strain evidence="2 3">BWM-S5</strain>
    </source>
</reference>
<name>A0ABS4CQ72_9ENTE</name>
<comment type="caution">
    <text evidence="2">The sequence shown here is derived from an EMBL/GenBank/DDBJ whole genome shotgun (WGS) entry which is preliminary data.</text>
</comment>
<dbReference type="Proteomes" id="UP000673375">
    <property type="component" value="Unassembled WGS sequence"/>
</dbReference>
<evidence type="ECO:0000313" key="2">
    <source>
        <dbReference type="EMBL" id="MBP1048235.1"/>
    </source>
</evidence>
<feature type="non-terminal residue" evidence="2">
    <location>
        <position position="1"/>
    </location>
</feature>
<dbReference type="EMBL" id="JAEDXU010000013">
    <property type="protein sequence ID" value="MBP1048235.1"/>
    <property type="molecule type" value="Genomic_DNA"/>
</dbReference>
<dbReference type="InterPro" id="IPR025668">
    <property type="entry name" value="Tnp_DDE_dom"/>
</dbReference>
<evidence type="ECO:0000259" key="1">
    <source>
        <dbReference type="Pfam" id="PF13751"/>
    </source>
</evidence>
<proteinExistence type="predicted"/>
<protein>
    <submittedName>
        <fullName evidence="2">Transposase</fullName>
    </submittedName>
</protein>
<dbReference type="PANTHER" id="PTHR33408">
    <property type="entry name" value="TRANSPOSASE"/>
    <property type="match status" value="1"/>
</dbReference>
<dbReference type="RefSeq" id="WP_209558997.1">
    <property type="nucleotide sequence ID" value="NZ_JAEDXU010000013.1"/>
</dbReference>
<organism evidence="2 3">
    <name type="scientific">Enterococcus larvae</name>
    <dbReference type="NCBI Taxonomy" id="2794352"/>
    <lineage>
        <taxon>Bacteria</taxon>
        <taxon>Bacillati</taxon>
        <taxon>Bacillota</taxon>
        <taxon>Bacilli</taxon>
        <taxon>Lactobacillales</taxon>
        <taxon>Enterococcaceae</taxon>
        <taxon>Enterococcus</taxon>
    </lineage>
</organism>
<accession>A0ABS4CQ72</accession>
<keyword evidence="3" id="KW-1185">Reference proteome</keyword>
<sequence length="248" mass="29279">NPTDTKTLNPFLDSFLDQHKELPEYIVADAGYGSEENYMYISDILHKTPLITYGGYHKESKKNYRDNPFIVENWRYLEEEDTYICPAHRAVPFKRYSRRTDKGGFVRDFKVYECEDCRGCPVRSHCTKAKSDRTRQIQVNNNWQYFKAVCKQKLLDEKTGSIYRKRKIEVEPVFGHLKAHLGFHRFHLRGKQGAKIDVGLALMALNLRKLGKHMERKRRKEEKTSPILILIIKIRLVFFLRADYCPTL</sequence>